<feature type="transmembrane region" description="Helical" evidence="6">
    <location>
        <begin position="145"/>
        <end position="161"/>
    </location>
</feature>
<feature type="transmembrane region" description="Helical" evidence="6">
    <location>
        <begin position="246"/>
        <end position="267"/>
    </location>
</feature>
<feature type="transmembrane region" description="Helical" evidence="6">
    <location>
        <begin position="121"/>
        <end position="138"/>
    </location>
</feature>
<feature type="region of interest" description="Disordered" evidence="5">
    <location>
        <begin position="1"/>
        <end position="26"/>
    </location>
</feature>
<feature type="transmembrane region" description="Helical" evidence="6">
    <location>
        <begin position="181"/>
        <end position="210"/>
    </location>
</feature>
<evidence type="ECO:0000256" key="6">
    <source>
        <dbReference type="SAM" id="Phobius"/>
    </source>
</evidence>
<evidence type="ECO:0000313" key="8">
    <source>
        <dbReference type="EMBL" id="GGG27942.1"/>
    </source>
</evidence>
<organism evidence="8 9">
    <name type="scientific">Rhodococcoides trifolii</name>
    <dbReference type="NCBI Taxonomy" id="908250"/>
    <lineage>
        <taxon>Bacteria</taxon>
        <taxon>Bacillati</taxon>
        <taxon>Actinomycetota</taxon>
        <taxon>Actinomycetes</taxon>
        <taxon>Mycobacteriales</taxon>
        <taxon>Nocardiaceae</taxon>
        <taxon>Rhodococcoides</taxon>
    </lineage>
</organism>
<feature type="transmembrane region" description="Helical" evidence="6">
    <location>
        <begin position="366"/>
        <end position="386"/>
    </location>
</feature>
<evidence type="ECO:0000256" key="2">
    <source>
        <dbReference type="ARBA" id="ARBA00022692"/>
    </source>
</evidence>
<sequence>MQGAVITTPPTAPRSEAPVRSSAREVTRPNRIRPRTNLRRDVYPRVLYCGILFLVGATSGIHVKGYTLTVMSGLMLLIAPAALLKKWTVGQLLPVALAFVGTLGWIVSSQINVIAITDQRIISWPSFALYLIGIVVLVGRNLEQLFALAVGVAVGSCFYYLTSGLPALGAPSFENYWKYAFAPWITLIVLYSLAVFGVALRIQALVLILLAFTSLALNYRSHALVCIGAAAVVLVTHYTRDRLARWMQIVLVGITGAVFGSIVPIIARTGIAGQALKDKVETQDTTGAPAIFAGRTESPLSMSAISEKPWFGWGNANYLTDEVFAKGESLAVKIGFDPTLDITSSWRLANGDTSLHSILLNGWAEGGVFVALLPMALIGMAIAIVWNSSRYGIWSALALVVATQALWDLFFSPLSYNLLTILAVLAAIFAARHLPKWTGFGADPAAPVDADVDGLVTAAGRR</sequence>
<dbReference type="GO" id="GO:0016020">
    <property type="term" value="C:membrane"/>
    <property type="evidence" value="ECO:0007669"/>
    <property type="project" value="UniProtKB-SubCell"/>
</dbReference>
<feature type="domain" description="O-antigen ligase-related" evidence="7">
    <location>
        <begin position="206"/>
        <end position="373"/>
    </location>
</feature>
<feature type="transmembrane region" description="Helical" evidence="6">
    <location>
        <begin position="418"/>
        <end position="434"/>
    </location>
</feature>
<accession>A0A917G861</accession>
<feature type="transmembrane region" description="Helical" evidence="6">
    <location>
        <begin position="66"/>
        <end position="84"/>
    </location>
</feature>
<feature type="transmembrane region" description="Helical" evidence="6">
    <location>
        <begin position="222"/>
        <end position="240"/>
    </location>
</feature>
<evidence type="ECO:0000259" key="7">
    <source>
        <dbReference type="Pfam" id="PF04932"/>
    </source>
</evidence>
<evidence type="ECO:0000256" key="3">
    <source>
        <dbReference type="ARBA" id="ARBA00022989"/>
    </source>
</evidence>
<keyword evidence="9" id="KW-1185">Reference proteome</keyword>
<keyword evidence="4 6" id="KW-0472">Membrane</keyword>
<reference evidence="8" key="1">
    <citation type="journal article" date="2014" name="Int. J. Syst. Evol. Microbiol.">
        <title>Complete genome sequence of Corynebacterium casei LMG S-19264T (=DSM 44701T), isolated from a smear-ripened cheese.</title>
        <authorList>
            <consortium name="US DOE Joint Genome Institute (JGI-PGF)"/>
            <person name="Walter F."/>
            <person name="Albersmeier A."/>
            <person name="Kalinowski J."/>
            <person name="Ruckert C."/>
        </authorList>
    </citation>
    <scope>NUCLEOTIDE SEQUENCE</scope>
    <source>
        <strain evidence="8">CCM 7905</strain>
    </source>
</reference>
<gene>
    <name evidence="8" type="ORF">GCM10007304_47230</name>
</gene>
<dbReference type="AlphaFoldDB" id="A0A917G861"/>
<protein>
    <recommendedName>
        <fullName evidence="7">O-antigen ligase-related domain-containing protein</fullName>
    </recommendedName>
</protein>
<dbReference type="Pfam" id="PF04932">
    <property type="entry name" value="Wzy_C"/>
    <property type="match status" value="1"/>
</dbReference>
<feature type="transmembrane region" description="Helical" evidence="6">
    <location>
        <begin position="42"/>
        <end position="60"/>
    </location>
</feature>
<keyword evidence="2 6" id="KW-0812">Transmembrane</keyword>
<evidence type="ECO:0000256" key="5">
    <source>
        <dbReference type="SAM" id="MobiDB-lite"/>
    </source>
</evidence>
<keyword evidence="3 6" id="KW-1133">Transmembrane helix</keyword>
<proteinExistence type="predicted"/>
<comment type="caution">
    <text evidence="8">The sequence shown here is derived from an EMBL/GenBank/DDBJ whole genome shotgun (WGS) entry which is preliminary data.</text>
</comment>
<feature type="transmembrane region" description="Helical" evidence="6">
    <location>
        <begin position="96"/>
        <end position="115"/>
    </location>
</feature>
<evidence type="ECO:0000256" key="1">
    <source>
        <dbReference type="ARBA" id="ARBA00004141"/>
    </source>
</evidence>
<comment type="subcellular location">
    <subcellularLocation>
        <location evidence="1">Membrane</location>
        <topology evidence="1">Multi-pass membrane protein</topology>
    </subcellularLocation>
</comment>
<dbReference type="EMBL" id="BMCU01000007">
    <property type="protein sequence ID" value="GGG27942.1"/>
    <property type="molecule type" value="Genomic_DNA"/>
</dbReference>
<evidence type="ECO:0000256" key="4">
    <source>
        <dbReference type="ARBA" id="ARBA00023136"/>
    </source>
</evidence>
<name>A0A917G861_9NOCA</name>
<dbReference type="Proteomes" id="UP000654257">
    <property type="component" value="Unassembled WGS sequence"/>
</dbReference>
<dbReference type="InterPro" id="IPR007016">
    <property type="entry name" value="O-antigen_ligase-rel_domated"/>
</dbReference>
<evidence type="ECO:0000313" key="9">
    <source>
        <dbReference type="Proteomes" id="UP000654257"/>
    </source>
</evidence>
<reference evidence="8" key="2">
    <citation type="submission" date="2020-09" db="EMBL/GenBank/DDBJ databases">
        <authorList>
            <person name="Sun Q."/>
            <person name="Sedlacek I."/>
        </authorList>
    </citation>
    <scope>NUCLEOTIDE SEQUENCE</scope>
    <source>
        <strain evidence="8">CCM 7905</strain>
    </source>
</reference>